<protein>
    <submittedName>
        <fullName evidence="1">Uncharacterized protein</fullName>
    </submittedName>
</protein>
<evidence type="ECO:0000313" key="1">
    <source>
        <dbReference type="EMBL" id="JAH51878.1"/>
    </source>
</evidence>
<sequence length="22" mass="2642">MYIFFCQCNVIFTLLDTLQNKS</sequence>
<dbReference type="AlphaFoldDB" id="A0A0E9TGN5"/>
<dbReference type="EMBL" id="GBXM01056699">
    <property type="protein sequence ID" value="JAH51878.1"/>
    <property type="molecule type" value="Transcribed_RNA"/>
</dbReference>
<reference evidence="1" key="1">
    <citation type="submission" date="2014-11" db="EMBL/GenBank/DDBJ databases">
        <authorList>
            <person name="Amaro Gonzalez C."/>
        </authorList>
    </citation>
    <scope>NUCLEOTIDE SEQUENCE</scope>
</reference>
<organism evidence="1">
    <name type="scientific">Anguilla anguilla</name>
    <name type="common">European freshwater eel</name>
    <name type="synonym">Muraena anguilla</name>
    <dbReference type="NCBI Taxonomy" id="7936"/>
    <lineage>
        <taxon>Eukaryota</taxon>
        <taxon>Metazoa</taxon>
        <taxon>Chordata</taxon>
        <taxon>Craniata</taxon>
        <taxon>Vertebrata</taxon>
        <taxon>Euteleostomi</taxon>
        <taxon>Actinopterygii</taxon>
        <taxon>Neopterygii</taxon>
        <taxon>Teleostei</taxon>
        <taxon>Anguilliformes</taxon>
        <taxon>Anguillidae</taxon>
        <taxon>Anguilla</taxon>
    </lineage>
</organism>
<proteinExistence type="predicted"/>
<name>A0A0E9TGN5_ANGAN</name>
<accession>A0A0E9TGN5</accession>
<reference evidence="1" key="2">
    <citation type="journal article" date="2015" name="Fish Shellfish Immunol.">
        <title>Early steps in the European eel (Anguilla anguilla)-Vibrio vulnificus interaction in the gills: Role of the RtxA13 toxin.</title>
        <authorList>
            <person name="Callol A."/>
            <person name="Pajuelo D."/>
            <person name="Ebbesson L."/>
            <person name="Teles M."/>
            <person name="MacKenzie S."/>
            <person name="Amaro C."/>
        </authorList>
    </citation>
    <scope>NUCLEOTIDE SEQUENCE</scope>
</reference>